<keyword evidence="4" id="KW-0677">Repeat</keyword>
<organism evidence="15 16">
    <name type="scientific">Branchiostoma floridae</name>
    <name type="common">Florida lancelet</name>
    <name type="synonym">Amphioxus</name>
    <dbReference type="NCBI Taxonomy" id="7739"/>
    <lineage>
        <taxon>Eukaryota</taxon>
        <taxon>Metazoa</taxon>
        <taxon>Chordata</taxon>
        <taxon>Cephalochordata</taxon>
        <taxon>Leptocardii</taxon>
        <taxon>Amphioxiformes</taxon>
        <taxon>Branchiostomatidae</taxon>
        <taxon>Branchiostoma</taxon>
    </lineage>
</organism>
<dbReference type="GO" id="GO:0016020">
    <property type="term" value="C:membrane"/>
    <property type="evidence" value="ECO:0007669"/>
    <property type="project" value="InterPro"/>
</dbReference>
<dbReference type="SMART" id="SM01411">
    <property type="entry name" value="Ephrin_rec_like"/>
    <property type="match status" value="2"/>
</dbReference>
<evidence type="ECO:0000256" key="9">
    <source>
        <dbReference type="SAM" id="MobiDB-lite"/>
    </source>
</evidence>
<dbReference type="SMART" id="SM00034">
    <property type="entry name" value="CLECT"/>
    <property type="match status" value="1"/>
</dbReference>
<sequence>MWKEILLCLCGITTLAFASPVAPAKQTHRAKRAVPAFVASAAKDVGGKVVEALGDRIAEGVVENHQEKVIGALEDYFSGQFDKADEEFDKVIARGGDLLAGVGGDVEQATVKVIHGRGTNTGDTYSPAGYEVRMDFDREDDGDGSDQDSSDGMSPAIYPMGVGPMLMNGCFQTNYAEGDPCYEAFTPIEACANIIDGATFLGVGFDGRGEYSTDSRKKSLIQRSCDGLQGYKDYHVPDTMTVQGIYNTDMETYSFSSVEEYRQYLEDKSAVTAAKAMFQQEMNKASGHGGGGGAFGLVFSAGGGGSSQSGNDFQTSGFQANSQASAQLTETSTRTFMAMMELNVFRYEIFLDFVAPENLNLAFLRDFLNLPETYFAIGADRAFQKFILRWGTHYISSAKFGGQLKIIKTKEASSEDSQRVFSTAAQADFKMLFSTYSAKQTQTKSSSWWHDHETTEETARSSGTSTSNTASSESLNEQSSLSEYEFSNEVMEVQGGNQLIAAAITDFYTTSFGTTLKDWLESIEEYPKAFEFRMLSLTDLLDMNYESFFPHGVVDFGCFGRKTLSEDGTGRRYYVEDTVEGNSTTSVIRYCDFEEQSDVERALTERRLALNRAIAVYLEEGPFLSSDFQIPAGEPGCETSDLVLLDDSTAGAPSWQEMISGQEFKVVFSMPYDIPRFLLARSSILLRFRSGADKWLTIREGRAANLFDGHRNGNSGDITQHKVSVGGLVMTYSETTGTFTVTQEDYDASAAAILDLPTWLSGMEIARAEYKSLLEQLSHQQSSRGQMPCNLQWSNSHRIDATDGGKCIHFTAASEGDIFLVFAGVPKDHQTWLTVEISTSGVAIYKAMRLAVTQLDKGAKGLGSDTLYQSYFVCVTEDTTESSTTVQFGKTPDNEDRGHVWLDYQFHDVLSLHYYAFGSGEHAVKMMGVSQIYKPTDLNVVCREGTVKEGDRCVQVCHAECEGCRTTGSDDPRDCVSCKNVRIAYPYLAGSVGDFECVSACPAHMVLASGTTDCQCIKRMAEDAGGIVTCVTDCPLTHFDDSGVCRRCSSLCTDVSGAGQAVCTGPAAEQCTACVYTAADGSCLDGCTPGQKAVPSAFPGYTERSGTWYKVVAVSMTYDAAAQTCAADGGRLAVVKSQDLQDFLVAMIAEVNAGPNYWIGLRQMTGGWTWSDGTAVNSGFTNWAPGEPSGVQQCVQLWQAEGFKWDDTNCDFQKPFVCQIGSESREYISLGCWRDTDDRAIPTLEGTDPRLDGDYESRENPIEKCYQVALSRGFPVFALQNGGWCAGSADGLNTYDRYGPSTTCASDGEGGPRGNEVYKISGNTLTCEPCQPGYKCVNGDEEGGKFAMPYLSWRRFALRGPRAGRTGRACDACAVGEFSATDGSATCQPCPAGRFNTESGATSCQPCAAGQFNPNTGAASCQDCPAGRYSSSGAASCSACPAGQYSSNSGSTSCLVCGTGLTSSAGATSCTDVNECASNPCQNGGDCVQADGTGRYDCSCPARFEGVNCETIKYTHFGCFVASGGLWLVYQAMQSLEGSDSRLDGDYSTRHDALEKCYQVARSRSFSVFGLQNGGMCVGRVDSHTTFDQYGTSTDCASDGEGGPNANDVYALGTTAVRLVAGSTAYEGRVEVFHNGQWGTVCDDSFGIDDANVVCRQLGYGSATEARGSAGFGEGSDRIWLDDVVCGGSETNIGDCGHNGWGTHNCQHSEDAGVVCSNDGQIRLVGGSTANEGRVEVYHNGEWGTVCDDNFGIDDANVVCRQLGYGGAAEARGSASFGEGSDRIWLDEVACGGSEARLVDCGRIVWGSHNCQHSEDAGVVCS</sequence>
<feature type="domain" description="SRCR" evidence="13">
    <location>
        <begin position="1722"/>
        <end position="1822"/>
    </location>
</feature>
<evidence type="ECO:0000256" key="6">
    <source>
        <dbReference type="ARBA" id="ARBA00023180"/>
    </source>
</evidence>
<dbReference type="PROSITE" id="PS00615">
    <property type="entry name" value="C_TYPE_LECTIN_1"/>
    <property type="match status" value="1"/>
</dbReference>
<comment type="caution">
    <text evidence="7">Lacks conserved residue(s) required for the propagation of feature annotation.</text>
</comment>
<dbReference type="PRINTS" id="PR00258">
    <property type="entry name" value="SPERACTRCPTR"/>
</dbReference>
<dbReference type="FunFam" id="3.10.250.10:FF:000006">
    <property type="entry name" value="neurotrypsin isoform X2"/>
    <property type="match status" value="2"/>
</dbReference>
<dbReference type="SMART" id="SM00181">
    <property type="entry name" value="EGF"/>
    <property type="match status" value="2"/>
</dbReference>
<evidence type="ECO:0000259" key="13">
    <source>
        <dbReference type="PROSITE" id="PS50287"/>
    </source>
</evidence>
<reference evidence="16" key="2">
    <citation type="submission" date="2025-08" db="UniProtKB">
        <authorList>
            <consortium name="RefSeq"/>
        </authorList>
    </citation>
    <scope>IDENTIFICATION</scope>
    <source>
        <strain evidence="16">S238N-H82</strain>
        <tissue evidence="16">Testes</tissue>
    </source>
</reference>
<evidence type="ECO:0000313" key="16">
    <source>
        <dbReference type="RefSeq" id="XP_035679874.1"/>
    </source>
</evidence>
<dbReference type="GO" id="GO:0005509">
    <property type="term" value="F:calcium ion binding"/>
    <property type="evidence" value="ECO:0007669"/>
    <property type="project" value="InterPro"/>
</dbReference>
<evidence type="ECO:0000256" key="2">
    <source>
        <dbReference type="ARBA" id="ARBA00022536"/>
    </source>
</evidence>
<feature type="domain" description="C-type lectin" evidence="12">
    <location>
        <begin position="1109"/>
        <end position="1219"/>
    </location>
</feature>
<dbReference type="InterPro" id="IPR006212">
    <property type="entry name" value="Furin_repeat"/>
</dbReference>
<dbReference type="PROSITE" id="PS00420">
    <property type="entry name" value="SRCR_1"/>
    <property type="match status" value="2"/>
</dbReference>
<keyword evidence="3 10" id="KW-0732">Signal</keyword>
<evidence type="ECO:0000256" key="5">
    <source>
        <dbReference type="ARBA" id="ARBA00023157"/>
    </source>
</evidence>
<feature type="domain" description="MACPF" evidence="14">
    <location>
        <begin position="177"/>
        <end position="571"/>
    </location>
</feature>
<dbReference type="SMART" id="SM00261">
    <property type="entry name" value="FU"/>
    <property type="match status" value="3"/>
</dbReference>
<evidence type="ECO:0000256" key="7">
    <source>
        <dbReference type="PROSITE-ProRule" id="PRU00076"/>
    </source>
</evidence>
<feature type="region of interest" description="Disordered" evidence="9">
    <location>
        <begin position="135"/>
        <end position="155"/>
    </location>
</feature>
<dbReference type="OrthoDB" id="439917at2759"/>
<feature type="disulfide bond" evidence="7">
    <location>
        <begin position="1481"/>
        <end position="1498"/>
    </location>
</feature>
<dbReference type="PROSITE" id="PS50041">
    <property type="entry name" value="C_TYPE_LECTIN_2"/>
    <property type="match status" value="1"/>
</dbReference>
<dbReference type="InterPro" id="IPR016187">
    <property type="entry name" value="CTDL_fold"/>
</dbReference>
<accession>A0A9J7LD93</accession>
<evidence type="ECO:0000259" key="14">
    <source>
        <dbReference type="PROSITE" id="PS51412"/>
    </source>
</evidence>
<feature type="compositionally biased region" description="Basic and acidic residues" evidence="9">
    <location>
        <begin position="449"/>
        <end position="459"/>
    </location>
</feature>
<evidence type="ECO:0000256" key="1">
    <source>
        <dbReference type="ARBA" id="ARBA00005897"/>
    </source>
</evidence>
<dbReference type="InterPro" id="IPR018378">
    <property type="entry name" value="C-type_lectin_CS"/>
</dbReference>
<proteinExistence type="inferred from homology"/>
<dbReference type="Proteomes" id="UP000001554">
    <property type="component" value="Chromosome 6"/>
</dbReference>
<evidence type="ECO:0000256" key="8">
    <source>
        <dbReference type="PROSITE-ProRule" id="PRU00196"/>
    </source>
</evidence>
<reference evidence="15" key="1">
    <citation type="journal article" date="2020" name="Nat. Ecol. Evol.">
        <title>Deeply conserved synteny resolves early events in vertebrate evolution.</title>
        <authorList>
            <person name="Simakov O."/>
            <person name="Marletaz F."/>
            <person name="Yue J.X."/>
            <person name="O'Connell B."/>
            <person name="Jenkins J."/>
            <person name="Brandt A."/>
            <person name="Calef R."/>
            <person name="Tung C.H."/>
            <person name="Huang T.K."/>
            <person name="Schmutz J."/>
            <person name="Satoh N."/>
            <person name="Yu J.K."/>
            <person name="Putnam N.H."/>
            <person name="Green R.E."/>
            <person name="Rokhsar D.S."/>
        </authorList>
    </citation>
    <scope>NUCLEOTIDE SEQUENCE [LARGE SCALE GENOMIC DNA]</scope>
    <source>
        <strain evidence="15">S238N-H82</strain>
    </source>
</reference>
<dbReference type="InterPro" id="IPR036772">
    <property type="entry name" value="SRCR-like_dom_sf"/>
</dbReference>
<comment type="similarity">
    <text evidence="1">Belongs to the CRELD family.</text>
</comment>
<dbReference type="CDD" id="cd00054">
    <property type="entry name" value="EGF_CA"/>
    <property type="match status" value="1"/>
</dbReference>
<keyword evidence="6" id="KW-0325">Glycoprotein</keyword>
<dbReference type="Gene3D" id="3.10.100.10">
    <property type="entry name" value="Mannose-Binding Protein A, subunit A"/>
    <property type="match status" value="1"/>
</dbReference>
<dbReference type="SUPFAM" id="SSF56436">
    <property type="entry name" value="C-type lectin-like"/>
    <property type="match status" value="1"/>
</dbReference>
<dbReference type="Gene3D" id="2.10.50.10">
    <property type="entry name" value="Tumor Necrosis Factor Receptor, subunit A, domain 2"/>
    <property type="match status" value="1"/>
</dbReference>
<dbReference type="InterPro" id="IPR009030">
    <property type="entry name" value="Growth_fac_rcpt_cys_sf"/>
</dbReference>
<dbReference type="PANTHER" id="PTHR46549">
    <property type="entry name" value="MACPF DOMAIN-CONTAINING PROTEIN"/>
    <property type="match status" value="1"/>
</dbReference>
<dbReference type="FunFam" id="3.10.100.10:FF:000192">
    <property type="entry name" value="Uncharacterized protein"/>
    <property type="match status" value="1"/>
</dbReference>
<dbReference type="Gene3D" id="3.10.250.10">
    <property type="entry name" value="SRCR-like domain"/>
    <property type="match status" value="2"/>
</dbReference>
<dbReference type="InterPro" id="IPR001190">
    <property type="entry name" value="SRCR"/>
</dbReference>
<dbReference type="PROSITE" id="PS00022">
    <property type="entry name" value="EGF_1"/>
    <property type="match status" value="1"/>
</dbReference>
<feature type="compositionally biased region" description="Low complexity" evidence="9">
    <location>
        <begin position="460"/>
        <end position="478"/>
    </location>
</feature>
<keyword evidence="15" id="KW-1185">Reference proteome</keyword>
<dbReference type="InterPro" id="IPR001881">
    <property type="entry name" value="EGF-like_Ca-bd_dom"/>
</dbReference>
<dbReference type="GeneID" id="118418146"/>
<dbReference type="Pfam" id="PF01823">
    <property type="entry name" value="MACPF"/>
    <property type="match status" value="1"/>
</dbReference>
<dbReference type="PROSITE" id="PS50287">
    <property type="entry name" value="SRCR_2"/>
    <property type="match status" value="2"/>
</dbReference>
<dbReference type="InterPro" id="IPR000742">
    <property type="entry name" value="EGF"/>
</dbReference>
<keyword evidence="5 8" id="KW-1015">Disulfide bond</keyword>
<dbReference type="PROSITE" id="PS51412">
    <property type="entry name" value="MACPF_2"/>
    <property type="match status" value="1"/>
</dbReference>
<dbReference type="InterPro" id="IPR011641">
    <property type="entry name" value="Tyr-kin_ephrin_A/B_rcpt-like"/>
</dbReference>
<dbReference type="RefSeq" id="XP_035679874.1">
    <property type="nucleotide sequence ID" value="XM_035823981.1"/>
</dbReference>
<gene>
    <name evidence="16" type="primary">LOC118418146</name>
</gene>
<dbReference type="SUPFAM" id="SSF57184">
    <property type="entry name" value="Growth factor receptor domain"/>
    <property type="match status" value="2"/>
</dbReference>
<evidence type="ECO:0000259" key="12">
    <source>
        <dbReference type="PROSITE" id="PS50041"/>
    </source>
</evidence>
<dbReference type="Pfam" id="PF00530">
    <property type="entry name" value="SRCR"/>
    <property type="match status" value="2"/>
</dbReference>
<evidence type="ECO:0000256" key="10">
    <source>
        <dbReference type="SAM" id="SignalP"/>
    </source>
</evidence>
<feature type="chain" id="PRO_5039887316" evidence="10">
    <location>
        <begin position="19"/>
        <end position="1822"/>
    </location>
</feature>
<dbReference type="KEGG" id="bfo:118418146"/>
<evidence type="ECO:0000256" key="4">
    <source>
        <dbReference type="ARBA" id="ARBA00022737"/>
    </source>
</evidence>
<dbReference type="SMART" id="SM00179">
    <property type="entry name" value="EGF_CA"/>
    <property type="match status" value="1"/>
</dbReference>
<feature type="domain" description="SRCR" evidence="13">
    <location>
        <begin position="1617"/>
        <end position="1717"/>
    </location>
</feature>
<dbReference type="Gene3D" id="2.10.220.10">
    <property type="entry name" value="Hormone Receptor, Insulin-like Growth Factor Receptor 1, Chain A, domain 2"/>
    <property type="match status" value="1"/>
</dbReference>
<evidence type="ECO:0000313" key="15">
    <source>
        <dbReference type="Proteomes" id="UP000001554"/>
    </source>
</evidence>
<feature type="disulfide bond" evidence="8">
    <location>
        <begin position="1642"/>
        <end position="1706"/>
    </location>
</feature>
<feature type="disulfide bond" evidence="8">
    <location>
        <begin position="1655"/>
        <end position="1716"/>
    </location>
</feature>
<feature type="disulfide bond" evidence="7">
    <location>
        <begin position="1500"/>
        <end position="1509"/>
    </location>
</feature>
<evidence type="ECO:0000256" key="3">
    <source>
        <dbReference type="ARBA" id="ARBA00022729"/>
    </source>
</evidence>
<feature type="disulfide bond" evidence="8">
    <location>
        <begin position="1686"/>
        <end position="1696"/>
    </location>
</feature>
<dbReference type="Pfam" id="PF07699">
    <property type="entry name" value="Ephrin_rec_like"/>
    <property type="match status" value="2"/>
</dbReference>
<dbReference type="InterPro" id="IPR016186">
    <property type="entry name" value="C-type_lectin-like/link_sf"/>
</dbReference>
<feature type="domain" description="EGF-like" evidence="11">
    <location>
        <begin position="1472"/>
        <end position="1510"/>
    </location>
</feature>
<feature type="disulfide bond" evidence="8">
    <location>
        <begin position="1791"/>
        <end position="1801"/>
    </location>
</feature>
<protein>
    <submittedName>
        <fullName evidence="16">Uncharacterized protein LOC118418146</fullName>
    </submittedName>
</protein>
<name>A0A9J7LD93_BRAFL</name>
<feature type="region of interest" description="Disordered" evidence="9">
    <location>
        <begin position="447"/>
        <end position="478"/>
    </location>
</feature>
<dbReference type="SMART" id="SM00202">
    <property type="entry name" value="SR"/>
    <property type="match status" value="2"/>
</dbReference>
<feature type="disulfide bond" evidence="8">
    <location>
        <begin position="1760"/>
        <end position="1821"/>
    </location>
</feature>
<feature type="compositionally biased region" description="Acidic residues" evidence="9">
    <location>
        <begin position="137"/>
        <end position="149"/>
    </location>
</feature>
<evidence type="ECO:0000259" key="11">
    <source>
        <dbReference type="PROSITE" id="PS50026"/>
    </source>
</evidence>
<dbReference type="FunFam" id="2.10.25.10:FF:000143">
    <property type="entry name" value="Protein crumbs 1"/>
    <property type="match status" value="1"/>
</dbReference>
<feature type="signal peptide" evidence="10">
    <location>
        <begin position="1"/>
        <end position="18"/>
    </location>
</feature>
<dbReference type="PANTHER" id="PTHR46549:SF1">
    <property type="entry name" value="MACPF DOMAIN-CONTAINING PROTEIN"/>
    <property type="match status" value="1"/>
</dbReference>
<dbReference type="CDD" id="cd00064">
    <property type="entry name" value="FU"/>
    <property type="match status" value="2"/>
</dbReference>
<dbReference type="CDD" id="cd00037">
    <property type="entry name" value="CLECT"/>
    <property type="match status" value="1"/>
</dbReference>
<dbReference type="InterPro" id="IPR020864">
    <property type="entry name" value="MACPF"/>
</dbReference>
<dbReference type="Pfam" id="PF00059">
    <property type="entry name" value="Lectin_C"/>
    <property type="match status" value="1"/>
</dbReference>
<keyword evidence="2 7" id="KW-0245">EGF-like domain</keyword>
<dbReference type="Gene3D" id="2.10.25.10">
    <property type="entry name" value="Laminin"/>
    <property type="match status" value="1"/>
</dbReference>
<dbReference type="InterPro" id="IPR001304">
    <property type="entry name" value="C-type_lectin-like"/>
</dbReference>
<dbReference type="PROSITE" id="PS50026">
    <property type="entry name" value="EGF_3"/>
    <property type="match status" value="1"/>
</dbReference>
<dbReference type="SUPFAM" id="SSF56487">
    <property type="entry name" value="SRCR-like"/>
    <property type="match status" value="2"/>
</dbReference>
<feature type="disulfide bond" evidence="8">
    <location>
        <begin position="1747"/>
        <end position="1811"/>
    </location>
</feature>